<proteinExistence type="predicted"/>
<dbReference type="EMBL" id="JBGNUJ010000011">
    <property type="protein sequence ID" value="KAL3953536.1"/>
    <property type="molecule type" value="Genomic_DNA"/>
</dbReference>
<evidence type="ECO:0000313" key="2">
    <source>
        <dbReference type="Proteomes" id="UP001638806"/>
    </source>
</evidence>
<sequence>MGPSPSWRRCEPANWKRIARPASLTPRPFVSQAPRDQALVRSPQSQDTGKQVSRRWARDIIDFACLLAGSFCARWHTRVVAIRVPRSRAEHAHVLRRSAPVRHALCATTSFIHLRPSARAPVLIDTINGCHDLNTACLSHDSRSSSSYVSPLMPHAGPQPHLTPAPPLPPTDPTHSHPPTPPVPAFSKHSDSTVKTQCA</sequence>
<accession>A0ACC4DAY8</accession>
<evidence type="ECO:0000313" key="1">
    <source>
        <dbReference type="EMBL" id="KAL3953536.1"/>
    </source>
</evidence>
<name>A0ACC4DAY8_PURLI</name>
<reference evidence="1" key="1">
    <citation type="submission" date="2024-12" db="EMBL/GenBank/DDBJ databases">
        <title>Comparative genomics and development of molecular markers within Purpureocillium lilacinum and among Purpureocillium species.</title>
        <authorList>
            <person name="Yeh Z.-Y."/>
            <person name="Ni N.-T."/>
            <person name="Lo P.-H."/>
            <person name="Mushyakhwo K."/>
            <person name="Lin C.-F."/>
            <person name="Nai Y.-S."/>
        </authorList>
    </citation>
    <scope>NUCLEOTIDE SEQUENCE</scope>
    <source>
        <strain evidence="1">NCHU-NPUST-175</strain>
    </source>
</reference>
<keyword evidence="2" id="KW-1185">Reference proteome</keyword>
<gene>
    <name evidence="1" type="ORF">ACCO45_011492</name>
</gene>
<dbReference type="Proteomes" id="UP001638806">
    <property type="component" value="Unassembled WGS sequence"/>
</dbReference>
<protein>
    <submittedName>
        <fullName evidence="1">Uncharacterized protein</fullName>
    </submittedName>
</protein>
<organism evidence="1 2">
    <name type="scientific">Purpureocillium lilacinum</name>
    <name type="common">Paecilomyces lilacinus</name>
    <dbReference type="NCBI Taxonomy" id="33203"/>
    <lineage>
        <taxon>Eukaryota</taxon>
        <taxon>Fungi</taxon>
        <taxon>Dikarya</taxon>
        <taxon>Ascomycota</taxon>
        <taxon>Pezizomycotina</taxon>
        <taxon>Sordariomycetes</taxon>
        <taxon>Hypocreomycetidae</taxon>
        <taxon>Hypocreales</taxon>
        <taxon>Ophiocordycipitaceae</taxon>
        <taxon>Purpureocillium</taxon>
    </lineage>
</organism>
<comment type="caution">
    <text evidence="1">The sequence shown here is derived from an EMBL/GenBank/DDBJ whole genome shotgun (WGS) entry which is preliminary data.</text>
</comment>